<keyword evidence="8" id="KW-1185">Reference proteome</keyword>
<dbReference type="PANTHER" id="PTHR33931:SF2">
    <property type="entry name" value="HOLIN-LIKE PROTEIN CIDA"/>
    <property type="match status" value="1"/>
</dbReference>
<dbReference type="EMBL" id="FQXG01000004">
    <property type="protein sequence ID" value="SHH80208.1"/>
    <property type="molecule type" value="Genomic_DNA"/>
</dbReference>
<protein>
    <submittedName>
        <fullName evidence="7">Holin-like protein</fullName>
    </submittedName>
</protein>
<feature type="transmembrane region" description="Helical" evidence="6">
    <location>
        <begin position="84"/>
        <end position="110"/>
    </location>
</feature>
<proteinExistence type="predicted"/>
<sequence length="120" mass="12736">MELLLGFAGLIGLWLLGEGLSELLSLPIPGSVIGMLLLFIGLVIRGREPQAITQASDGLLRYLGLLFVPAGVGLMVYIELIKEAWLPATVAILLATLITLLSSAGAMTLAKRWGKDNHDA</sequence>
<keyword evidence="4 6" id="KW-1133">Transmembrane helix</keyword>
<accession>A0A1M5VYD9</accession>
<name>A0A1M5VYD9_9GAMM</name>
<dbReference type="Proteomes" id="UP000184268">
    <property type="component" value="Unassembled WGS sequence"/>
</dbReference>
<dbReference type="InterPro" id="IPR005538">
    <property type="entry name" value="LrgA/CidA"/>
</dbReference>
<gene>
    <name evidence="7" type="ORF">SAMN02745129_3062</name>
</gene>
<dbReference type="Pfam" id="PF03788">
    <property type="entry name" value="LrgA"/>
    <property type="match status" value="1"/>
</dbReference>
<evidence type="ECO:0000256" key="2">
    <source>
        <dbReference type="ARBA" id="ARBA00022475"/>
    </source>
</evidence>
<evidence type="ECO:0000256" key="1">
    <source>
        <dbReference type="ARBA" id="ARBA00004651"/>
    </source>
</evidence>
<dbReference type="STRING" id="299255.SAMN02745129_3062"/>
<dbReference type="PANTHER" id="PTHR33931">
    <property type="entry name" value="HOLIN-LIKE PROTEIN CIDA-RELATED"/>
    <property type="match status" value="1"/>
</dbReference>
<evidence type="ECO:0000313" key="7">
    <source>
        <dbReference type="EMBL" id="SHH80208.1"/>
    </source>
</evidence>
<keyword evidence="3 6" id="KW-0812">Transmembrane</keyword>
<dbReference type="RefSeq" id="WP_067664254.1">
    <property type="nucleotide sequence ID" value="NZ_FQXG01000004.1"/>
</dbReference>
<reference evidence="8" key="1">
    <citation type="submission" date="2016-11" db="EMBL/GenBank/DDBJ databases">
        <authorList>
            <person name="Varghese N."/>
            <person name="Submissions S."/>
        </authorList>
    </citation>
    <scope>NUCLEOTIDE SEQUENCE [LARGE SCALE GENOMIC DNA]</scope>
    <source>
        <strain evidence="8">DSM 16917</strain>
    </source>
</reference>
<evidence type="ECO:0000256" key="3">
    <source>
        <dbReference type="ARBA" id="ARBA00022692"/>
    </source>
</evidence>
<dbReference type="AlphaFoldDB" id="A0A1M5VYD9"/>
<keyword evidence="5 6" id="KW-0472">Membrane</keyword>
<evidence type="ECO:0000256" key="5">
    <source>
        <dbReference type="ARBA" id="ARBA00023136"/>
    </source>
</evidence>
<evidence type="ECO:0000256" key="6">
    <source>
        <dbReference type="SAM" id="Phobius"/>
    </source>
</evidence>
<feature type="transmembrane region" description="Helical" evidence="6">
    <location>
        <begin position="59"/>
        <end position="78"/>
    </location>
</feature>
<dbReference type="GO" id="GO:0005886">
    <property type="term" value="C:plasma membrane"/>
    <property type="evidence" value="ECO:0007669"/>
    <property type="project" value="UniProtKB-SubCell"/>
</dbReference>
<evidence type="ECO:0000256" key="4">
    <source>
        <dbReference type="ARBA" id="ARBA00022989"/>
    </source>
</evidence>
<keyword evidence="2" id="KW-1003">Cell membrane</keyword>
<feature type="transmembrane region" description="Helical" evidence="6">
    <location>
        <begin position="31"/>
        <end position="47"/>
    </location>
</feature>
<organism evidence="7 8">
    <name type="scientific">Ferrimonas marina</name>
    <dbReference type="NCBI Taxonomy" id="299255"/>
    <lineage>
        <taxon>Bacteria</taxon>
        <taxon>Pseudomonadati</taxon>
        <taxon>Pseudomonadota</taxon>
        <taxon>Gammaproteobacteria</taxon>
        <taxon>Alteromonadales</taxon>
        <taxon>Ferrimonadaceae</taxon>
        <taxon>Ferrimonas</taxon>
    </lineage>
</organism>
<evidence type="ECO:0000313" key="8">
    <source>
        <dbReference type="Proteomes" id="UP000184268"/>
    </source>
</evidence>
<comment type="subcellular location">
    <subcellularLocation>
        <location evidence="1">Cell membrane</location>
        <topology evidence="1">Multi-pass membrane protein</topology>
    </subcellularLocation>
</comment>